<accession>A0A2U1PDV4</accession>
<protein>
    <submittedName>
        <fullName evidence="2">Uncharacterized protein</fullName>
    </submittedName>
</protein>
<dbReference type="Proteomes" id="UP000245207">
    <property type="component" value="Unassembled WGS sequence"/>
</dbReference>
<name>A0A2U1PDV4_ARTAN</name>
<evidence type="ECO:0000313" key="3">
    <source>
        <dbReference type="Proteomes" id="UP000245207"/>
    </source>
</evidence>
<sequence length="153" mass="17918">MASEDNTFPEASFRTVPELLSQLTETWKKSEEYLLQKVTDSAYKLTKKEMDYEALRKKQNETDKHNESLKKKIEGLEDELKKKVNDFDEMKKVNDQDRKKIRAYEKMVLDYDVKFSSLEKLGNELMGSRCSSINLEVKKQKDVAAGNDYQFLS</sequence>
<feature type="coiled-coil region" evidence="1">
    <location>
        <begin position="52"/>
        <end position="93"/>
    </location>
</feature>
<evidence type="ECO:0000313" key="2">
    <source>
        <dbReference type="EMBL" id="PWA83899.1"/>
    </source>
</evidence>
<keyword evidence="3" id="KW-1185">Reference proteome</keyword>
<keyword evidence="1" id="KW-0175">Coiled coil</keyword>
<evidence type="ECO:0000256" key="1">
    <source>
        <dbReference type="SAM" id="Coils"/>
    </source>
</evidence>
<organism evidence="2 3">
    <name type="scientific">Artemisia annua</name>
    <name type="common">Sweet wormwood</name>
    <dbReference type="NCBI Taxonomy" id="35608"/>
    <lineage>
        <taxon>Eukaryota</taxon>
        <taxon>Viridiplantae</taxon>
        <taxon>Streptophyta</taxon>
        <taxon>Embryophyta</taxon>
        <taxon>Tracheophyta</taxon>
        <taxon>Spermatophyta</taxon>
        <taxon>Magnoliopsida</taxon>
        <taxon>eudicotyledons</taxon>
        <taxon>Gunneridae</taxon>
        <taxon>Pentapetalae</taxon>
        <taxon>asterids</taxon>
        <taxon>campanulids</taxon>
        <taxon>Asterales</taxon>
        <taxon>Asteraceae</taxon>
        <taxon>Asteroideae</taxon>
        <taxon>Anthemideae</taxon>
        <taxon>Artemisiinae</taxon>
        <taxon>Artemisia</taxon>
    </lineage>
</organism>
<gene>
    <name evidence="2" type="ORF">CTI12_AA163360</name>
</gene>
<reference evidence="2 3" key="1">
    <citation type="journal article" date="2018" name="Mol. Plant">
        <title>The genome of Artemisia annua provides insight into the evolution of Asteraceae family and artemisinin biosynthesis.</title>
        <authorList>
            <person name="Shen Q."/>
            <person name="Zhang L."/>
            <person name="Liao Z."/>
            <person name="Wang S."/>
            <person name="Yan T."/>
            <person name="Shi P."/>
            <person name="Liu M."/>
            <person name="Fu X."/>
            <person name="Pan Q."/>
            <person name="Wang Y."/>
            <person name="Lv Z."/>
            <person name="Lu X."/>
            <person name="Zhang F."/>
            <person name="Jiang W."/>
            <person name="Ma Y."/>
            <person name="Chen M."/>
            <person name="Hao X."/>
            <person name="Li L."/>
            <person name="Tang Y."/>
            <person name="Lv G."/>
            <person name="Zhou Y."/>
            <person name="Sun X."/>
            <person name="Brodelius P.E."/>
            <person name="Rose J.K.C."/>
            <person name="Tang K."/>
        </authorList>
    </citation>
    <scope>NUCLEOTIDE SEQUENCE [LARGE SCALE GENOMIC DNA]</scope>
    <source>
        <strain evidence="3">cv. Huhao1</strain>
        <tissue evidence="2">Leaf</tissue>
    </source>
</reference>
<dbReference type="AlphaFoldDB" id="A0A2U1PDV4"/>
<comment type="caution">
    <text evidence="2">The sequence shown here is derived from an EMBL/GenBank/DDBJ whole genome shotgun (WGS) entry which is preliminary data.</text>
</comment>
<proteinExistence type="predicted"/>
<dbReference type="EMBL" id="PKPP01001291">
    <property type="protein sequence ID" value="PWA83899.1"/>
    <property type="molecule type" value="Genomic_DNA"/>
</dbReference>